<organism evidence="2">
    <name type="scientific">uncultured Thermomicrobiales bacterium</name>
    <dbReference type="NCBI Taxonomy" id="1645740"/>
    <lineage>
        <taxon>Bacteria</taxon>
        <taxon>Pseudomonadati</taxon>
        <taxon>Thermomicrobiota</taxon>
        <taxon>Thermomicrobia</taxon>
        <taxon>Thermomicrobiales</taxon>
        <taxon>environmental samples</taxon>
    </lineage>
</organism>
<evidence type="ECO:0000313" key="2">
    <source>
        <dbReference type="EMBL" id="CAA9568509.1"/>
    </source>
</evidence>
<protein>
    <submittedName>
        <fullName evidence="2">Uncharacterized protein</fullName>
    </submittedName>
</protein>
<accession>A0A6J4V5C2</accession>
<name>A0A6J4V5C2_9BACT</name>
<feature type="non-terminal residue" evidence="2">
    <location>
        <position position="112"/>
    </location>
</feature>
<feature type="non-terminal residue" evidence="2">
    <location>
        <position position="1"/>
    </location>
</feature>
<gene>
    <name evidence="2" type="ORF">AVDCRST_MAG49-3335</name>
</gene>
<feature type="compositionally biased region" description="Low complexity" evidence="1">
    <location>
        <begin position="66"/>
        <end position="99"/>
    </location>
</feature>
<proteinExistence type="predicted"/>
<sequence>GRDDADAPRGHRRRAVGRCPGGVRLEGFQPLRRGPPGPDRLAGALGALRGAGRAQGPGGQPDLRRPGGSPASPGRRGAGVDPAPAAGRRGAGAVRPLAGDDAPPRVAAGPAV</sequence>
<evidence type="ECO:0000256" key="1">
    <source>
        <dbReference type="SAM" id="MobiDB-lite"/>
    </source>
</evidence>
<reference evidence="2" key="1">
    <citation type="submission" date="2020-02" db="EMBL/GenBank/DDBJ databases">
        <authorList>
            <person name="Meier V. D."/>
        </authorList>
    </citation>
    <scope>NUCLEOTIDE SEQUENCE</scope>
    <source>
        <strain evidence="2">AVDCRST_MAG49</strain>
    </source>
</reference>
<feature type="compositionally biased region" description="Low complexity" evidence="1">
    <location>
        <begin position="39"/>
        <end position="52"/>
    </location>
</feature>
<dbReference type="EMBL" id="CADCWG010000222">
    <property type="protein sequence ID" value="CAA9568509.1"/>
    <property type="molecule type" value="Genomic_DNA"/>
</dbReference>
<feature type="region of interest" description="Disordered" evidence="1">
    <location>
        <begin position="1"/>
        <end position="112"/>
    </location>
</feature>
<dbReference type="AlphaFoldDB" id="A0A6J4V5C2"/>